<dbReference type="EMBL" id="GGEC01028193">
    <property type="protein sequence ID" value="MBX08677.1"/>
    <property type="molecule type" value="Transcribed_RNA"/>
</dbReference>
<dbReference type="PANTHER" id="PTHR34544">
    <property type="entry name" value="OSJNBA0006B20.18 PROTEIN"/>
    <property type="match status" value="1"/>
</dbReference>
<reference evidence="3" key="1">
    <citation type="submission" date="2018-02" db="EMBL/GenBank/DDBJ databases">
        <title>Rhizophora mucronata_Transcriptome.</title>
        <authorList>
            <person name="Meera S.P."/>
            <person name="Sreeshan A."/>
            <person name="Augustine A."/>
        </authorList>
    </citation>
    <scope>NUCLEOTIDE SEQUENCE</scope>
    <source>
        <tissue evidence="3">Leaf</tissue>
    </source>
</reference>
<protein>
    <submittedName>
        <fullName evidence="3">Uncharacterized protein MANES_02G175400</fullName>
    </submittedName>
</protein>
<feature type="region of interest" description="Disordered" evidence="1">
    <location>
        <begin position="1"/>
        <end position="21"/>
    </location>
</feature>
<dbReference type="Pfam" id="PF25498">
    <property type="entry name" value="DUF7912"/>
    <property type="match status" value="1"/>
</dbReference>
<dbReference type="AlphaFoldDB" id="A0A2P2KSN3"/>
<dbReference type="PANTHER" id="PTHR34544:SF1">
    <property type="entry name" value="OS04G0438300 PROTEIN"/>
    <property type="match status" value="1"/>
</dbReference>
<organism evidence="3">
    <name type="scientific">Rhizophora mucronata</name>
    <name type="common">Asiatic mangrove</name>
    <dbReference type="NCBI Taxonomy" id="61149"/>
    <lineage>
        <taxon>Eukaryota</taxon>
        <taxon>Viridiplantae</taxon>
        <taxon>Streptophyta</taxon>
        <taxon>Embryophyta</taxon>
        <taxon>Tracheophyta</taxon>
        <taxon>Spermatophyta</taxon>
        <taxon>Magnoliopsida</taxon>
        <taxon>eudicotyledons</taxon>
        <taxon>Gunneridae</taxon>
        <taxon>Pentapetalae</taxon>
        <taxon>rosids</taxon>
        <taxon>fabids</taxon>
        <taxon>Malpighiales</taxon>
        <taxon>Rhizophoraceae</taxon>
        <taxon>Rhizophora</taxon>
    </lineage>
</organism>
<feature type="compositionally biased region" description="Basic residues" evidence="1">
    <location>
        <begin position="9"/>
        <end position="18"/>
    </location>
</feature>
<dbReference type="InterPro" id="IPR057234">
    <property type="entry name" value="DUF7912"/>
</dbReference>
<name>A0A2P2KSN3_RHIMU</name>
<feature type="domain" description="DUF7912" evidence="2">
    <location>
        <begin position="262"/>
        <end position="352"/>
    </location>
</feature>
<dbReference type="InterPro" id="IPR035956">
    <property type="entry name" value="RimP_N_sf"/>
</dbReference>
<sequence>MMSKTEHNLRKKKRKRKNSKIEVKNFQSISCRIKKKMDLISRWNFTAIKGSVQPITTFPYRTSSVSNHDFSVPIWRYPFRLIPGGDSSVVLHAKKKASQPEPVLKPSIVEEVSHDNDDVEEDQLLFDDFDSDEALAGGDDDDFGDECLEEEEDEAELYVGDGAGGGGIALAGTWWDKEALAIAEEVCLCFDGELKIYAFKTLLNSTIRVRIERLTNKSGSPTMEDIEAFSTTYLSWLNEAELAKAIPDNISLEVSSPGIERVVRIPEELDWFKDRAMYVKYITQGASSDPASESDGVFNLISFDMEAQCCTWGLANVRINREKSGKGRPLSKKQRGWRLTTPFDSLRLVRLYSDI</sequence>
<accession>A0A2P2KSN3</accession>
<dbReference type="SUPFAM" id="SSF75420">
    <property type="entry name" value="YhbC-like, N-terminal domain"/>
    <property type="match status" value="1"/>
</dbReference>
<evidence type="ECO:0000259" key="2">
    <source>
        <dbReference type="Pfam" id="PF25498"/>
    </source>
</evidence>
<evidence type="ECO:0000256" key="1">
    <source>
        <dbReference type="SAM" id="MobiDB-lite"/>
    </source>
</evidence>
<proteinExistence type="predicted"/>
<evidence type="ECO:0000313" key="3">
    <source>
        <dbReference type="EMBL" id="MBX08677.1"/>
    </source>
</evidence>